<dbReference type="CDD" id="cd00090">
    <property type="entry name" value="HTH_ARSR"/>
    <property type="match status" value="1"/>
</dbReference>
<dbReference type="InterPro" id="IPR013216">
    <property type="entry name" value="Methyltransf_11"/>
</dbReference>
<evidence type="ECO:0000256" key="4">
    <source>
        <dbReference type="ARBA" id="ARBA00023163"/>
    </source>
</evidence>
<dbReference type="InterPro" id="IPR051081">
    <property type="entry name" value="HTH_MetalResp_TranReg"/>
</dbReference>
<dbReference type="GO" id="GO:0003677">
    <property type="term" value="F:DNA binding"/>
    <property type="evidence" value="ECO:0007669"/>
    <property type="project" value="UniProtKB-KW"/>
</dbReference>
<evidence type="ECO:0000313" key="6">
    <source>
        <dbReference type="EMBL" id="RCL84274.1"/>
    </source>
</evidence>
<dbReference type="Pfam" id="PF01022">
    <property type="entry name" value="HTH_5"/>
    <property type="match status" value="1"/>
</dbReference>
<keyword evidence="2" id="KW-0805">Transcription regulation</keyword>
<feature type="domain" description="HTH arsR-type" evidence="5">
    <location>
        <begin position="1"/>
        <end position="91"/>
    </location>
</feature>
<dbReference type="EMBL" id="QOQK01000017">
    <property type="protein sequence ID" value="RCL84274.1"/>
    <property type="molecule type" value="Genomic_DNA"/>
</dbReference>
<dbReference type="InterPro" id="IPR029063">
    <property type="entry name" value="SAM-dependent_MTases_sf"/>
</dbReference>
<dbReference type="GO" id="GO:0046685">
    <property type="term" value="P:response to arsenic-containing substance"/>
    <property type="evidence" value="ECO:0007669"/>
    <property type="project" value="UniProtKB-KW"/>
</dbReference>
<dbReference type="Gene3D" id="3.40.50.150">
    <property type="entry name" value="Vaccinia Virus protein VP39"/>
    <property type="match status" value="1"/>
</dbReference>
<keyword evidence="6" id="KW-0489">Methyltransferase</keyword>
<dbReference type="Gene3D" id="1.10.10.10">
    <property type="entry name" value="Winged helix-like DNA-binding domain superfamily/Winged helix DNA-binding domain"/>
    <property type="match status" value="1"/>
</dbReference>
<dbReference type="SUPFAM" id="SSF46785">
    <property type="entry name" value="Winged helix' DNA-binding domain"/>
    <property type="match status" value="1"/>
</dbReference>
<evidence type="ECO:0000259" key="5">
    <source>
        <dbReference type="PROSITE" id="PS50987"/>
    </source>
</evidence>
<dbReference type="AlphaFoldDB" id="A0A368EIR9"/>
<keyword evidence="6" id="KW-0808">Transferase</keyword>
<evidence type="ECO:0000256" key="3">
    <source>
        <dbReference type="ARBA" id="ARBA00023125"/>
    </source>
</evidence>
<dbReference type="SMART" id="SM00418">
    <property type="entry name" value="HTH_ARSR"/>
    <property type="match status" value="1"/>
</dbReference>
<gene>
    <name evidence="6" type="ORF">DBW64_04040</name>
</gene>
<keyword evidence="3" id="KW-0238">DNA-binding</keyword>
<dbReference type="GO" id="GO:0032259">
    <property type="term" value="P:methylation"/>
    <property type="evidence" value="ECO:0007669"/>
    <property type="project" value="UniProtKB-KW"/>
</dbReference>
<reference evidence="6 7" key="1">
    <citation type="journal article" date="2018" name="Microbiome">
        <title>Fine metagenomic profile of the Mediterranean stratified and mixed water columns revealed by assembly and recruitment.</title>
        <authorList>
            <person name="Haro-Moreno J.M."/>
            <person name="Lopez-Perez M."/>
            <person name="De La Torre J.R."/>
            <person name="Picazo A."/>
            <person name="Camacho A."/>
            <person name="Rodriguez-Valera F."/>
        </authorList>
    </citation>
    <scope>NUCLEOTIDE SEQUENCE [LARGE SCALE GENOMIC DNA]</scope>
    <source>
        <strain evidence="6">MED-G50</strain>
    </source>
</reference>
<comment type="caution">
    <text evidence="6">The sequence shown here is derived from an EMBL/GenBank/DDBJ whole genome shotgun (WGS) entry which is preliminary data.</text>
</comment>
<proteinExistence type="predicted"/>
<keyword evidence="1" id="KW-0059">Arsenical resistance</keyword>
<dbReference type="CDD" id="cd02440">
    <property type="entry name" value="AdoMet_MTases"/>
    <property type="match status" value="1"/>
</dbReference>
<dbReference type="Pfam" id="PF08241">
    <property type="entry name" value="Methyltransf_11"/>
    <property type="match status" value="1"/>
</dbReference>
<evidence type="ECO:0000256" key="2">
    <source>
        <dbReference type="ARBA" id="ARBA00023015"/>
    </source>
</evidence>
<sequence length="333" mass="37619">MENLLAALKAAGEETRLRLLAVLKYGELTVTELTHILGQSQPRVSRHLKLLTEAGLVMRYPEGSWVFYRLSDQGRSAEMVSAVVSMLPNENLILQRDYDRFLQVQTNRYEKAQDYFSSNAENWETLRNLHIADSQIESKMLKILGDRKINEFVDFGTGAGRMLELFGPRSKKAVGFDLNAEMLALARTRLEELSLSNCQVRLGDVTLLPLKSDSADLIIIHQLLHFLDDPAAAISEASRILAPNGLLLVVDFAPHEMETLREHHAHRRLGFSKDEIFKVFDDVNITSPNFVHLDRRGTESNISESLRVTIWSGVKSNVAVLNPSNRNTLQNKQ</sequence>
<dbReference type="GO" id="GO:0003700">
    <property type="term" value="F:DNA-binding transcription factor activity"/>
    <property type="evidence" value="ECO:0007669"/>
    <property type="project" value="InterPro"/>
</dbReference>
<keyword evidence="4" id="KW-0804">Transcription</keyword>
<dbReference type="GO" id="GO:0008757">
    <property type="term" value="F:S-adenosylmethionine-dependent methyltransferase activity"/>
    <property type="evidence" value="ECO:0007669"/>
    <property type="project" value="InterPro"/>
</dbReference>
<evidence type="ECO:0000256" key="1">
    <source>
        <dbReference type="ARBA" id="ARBA00022849"/>
    </source>
</evidence>
<dbReference type="InterPro" id="IPR036388">
    <property type="entry name" value="WH-like_DNA-bd_sf"/>
</dbReference>
<dbReference type="PROSITE" id="PS50987">
    <property type="entry name" value="HTH_ARSR_2"/>
    <property type="match status" value="1"/>
</dbReference>
<protein>
    <submittedName>
        <fullName evidence="6">Methyltransferase domain-containing protein</fullName>
    </submittedName>
</protein>
<evidence type="ECO:0000313" key="7">
    <source>
        <dbReference type="Proteomes" id="UP000252289"/>
    </source>
</evidence>
<dbReference type="Proteomes" id="UP000252289">
    <property type="component" value="Unassembled WGS sequence"/>
</dbReference>
<accession>A0A368EIR9</accession>
<organism evidence="6 7">
    <name type="scientific">PS1 clade bacterium</name>
    <dbReference type="NCBI Taxonomy" id="2175152"/>
    <lineage>
        <taxon>Bacteria</taxon>
        <taxon>Pseudomonadati</taxon>
        <taxon>Pseudomonadota</taxon>
        <taxon>Alphaproteobacteria</taxon>
        <taxon>PS1 clade</taxon>
    </lineage>
</organism>
<dbReference type="PRINTS" id="PR00778">
    <property type="entry name" value="HTHARSR"/>
</dbReference>
<dbReference type="SUPFAM" id="SSF53335">
    <property type="entry name" value="S-adenosyl-L-methionine-dependent methyltransferases"/>
    <property type="match status" value="1"/>
</dbReference>
<dbReference type="InterPro" id="IPR001845">
    <property type="entry name" value="HTH_ArsR_DNA-bd_dom"/>
</dbReference>
<dbReference type="PANTHER" id="PTHR33154:SF18">
    <property type="entry name" value="ARSENICAL RESISTANCE OPERON REPRESSOR"/>
    <property type="match status" value="1"/>
</dbReference>
<dbReference type="PANTHER" id="PTHR33154">
    <property type="entry name" value="TRANSCRIPTIONAL REGULATOR, ARSR FAMILY"/>
    <property type="match status" value="1"/>
</dbReference>
<dbReference type="InterPro" id="IPR011991">
    <property type="entry name" value="ArsR-like_HTH"/>
</dbReference>
<dbReference type="NCBIfam" id="NF033788">
    <property type="entry name" value="HTH_metalloreg"/>
    <property type="match status" value="1"/>
</dbReference>
<name>A0A368EIR9_9PROT</name>
<dbReference type="InterPro" id="IPR036390">
    <property type="entry name" value="WH_DNA-bd_sf"/>
</dbReference>